<dbReference type="Proteomes" id="UP000178450">
    <property type="component" value="Unassembled WGS sequence"/>
</dbReference>
<keyword evidence="2" id="KW-0862">Zinc</keyword>
<evidence type="ECO:0000256" key="1">
    <source>
        <dbReference type="ARBA" id="ARBA00001947"/>
    </source>
</evidence>
<dbReference type="Pfam" id="PF01546">
    <property type="entry name" value="Peptidase_M20"/>
    <property type="match status" value="1"/>
</dbReference>
<dbReference type="Gene3D" id="3.30.70.360">
    <property type="match status" value="1"/>
</dbReference>
<comment type="cofactor">
    <cofactor evidence="1">
        <name>Zn(2+)</name>
        <dbReference type="ChEBI" id="CHEBI:29105"/>
    </cofactor>
</comment>
<reference evidence="4 5" key="1">
    <citation type="journal article" date="2016" name="Nat. Commun.">
        <title>Thousands of microbial genomes shed light on interconnected biogeochemical processes in an aquifer system.</title>
        <authorList>
            <person name="Anantharaman K."/>
            <person name="Brown C.T."/>
            <person name="Hug L.A."/>
            <person name="Sharon I."/>
            <person name="Castelle C.J."/>
            <person name="Probst A.J."/>
            <person name="Thomas B.C."/>
            <person name="Singh A."/>
            <person name="Wilkins M.J."/>
            <person name="Karaoz U."/>
            <person name="Brodie E.L."/>
            <person name="Williams K.H."/>
            <person name="Hubbard S.S."/>
            <person name="Banfield J.F."/>
        </authorList>
    </citation>
    <scope>NUCLEOTIDE SEQUENCE [LARGE SCALE GENOMIC DNA]</scope>
</reference>
<dbReference type="EMBL" id="MGBG01000007">
    <property type="protein sequence ID" value="OGK66406.1"/>
    <property type="molecule type" value="Genomic_DNA"/>
</dbReference>
<evidence type="ECO:0000256" key="2">
    <source>
        <dbReference type="ARBA" id="ARBA00022833"/>
    </source>
</evidence>
<dbReference type="PANTHER" id="PTHR42994">
    <property type="entry name" value="PEPTIDASE T"/>
    <property type="match status" value="1"/>
</dbReference>
<dbReference type="InterPro" id="IPR002933">
    <property type="entry name" value="Peptidase_M20"/>
</dbReference>
<comment type="caution">
    <text evidence="4">The sequence shown here is derived from an EMBL/GenBank/DDBJ whole genome shotgun (WGS) entry which is preliminary data.</text>
</comment>
<name>A0A1F7KEW5_9BACT</name>
<organism evidence="4 5">
    <name type="scientific">Candidatus Roizmanbacteria bacterium RIFOXYA1_FULL_41_12</name>
    <dbReference type="NCBI Taxonomy" id="1802082"/>
    <lineage>
        <taxon>Bacteria</taxon>
        <taxon>Candidatus Roizmaniibacteriota</taxon>
    </lineage>
</organism>
<dbReference type="Gene3D" id="3.40.630.10">
    <property type="entry name" value="Zn peptidases"/>
    <property type="match status" value="1"/>
</dbReference>
<sequence length="354" mass="38816">MKDVVDYFFKLVQIDSESGKETKMIEYLTHWFDKLGIKYRQDHSGNLIGYVQGHGQPLILCSHMDTVAPGQKIKPVVVGGVIKSSGSTILGADNKATLAAIMVAVEQELMQSNHRALELLFTVKEEVGDNLQSLPKHRLKGREILLFDNAAPLGTIVLRSPEIINFSLKINGQSAHASRPDKGKNAIAAMANLIHLFKPGYHDYRETTINFGLISGGVGINIIPSTGILTGEIRSYGADLMTRWQNKLQENINKIQTIFGVTIDASFSGYCPGYQHDSNLNLVNKLKQIHQSLGLSTVLSRYSGVSDANLLNSYGFTAVNLGDGVENPHSHLEQIKIVDLIKLTGIVKTAINKI</sequence>
<dbReference type="InterPro" id="IPR036264">
    <property type="entry name" value="Bact_exopeptidase_dim_dom"/>
</dbReference>
<dbReference type="AlphaFoldDB" id="A0A1F7KEW5"/>
<proteinExistence type="predicted"/>
<feature type="domain" description="Peptidase M20 dimerisation" evidence="3">
    <location>
        <begin position="163"/>
        <end position="255"/>
    </location>
</feature>
<evidence type="ECO:0000313" key="5">
    <source>
        <dbReference type="Proteomes" id="UP000178450"/>
    </source>
</evidence>
<protein>
    <recommendedName>
        <fullName evidence="3">Peptidase M20 dimerisation domain-containing protein</fullName>
    </recommendedName>
</protein>
<evidence type="ECO:0000259" key="3">
    <source>
        <dbReference type="Pfam" id="PF07687"/>
    </source>
</evidence>
<dbReference type="GO" id="GO:0016787">
    <property type="term" value="F:hydrolase activity"/>
    <property type="evidence" value="ECO:0007669"/>
    <property type="project" value="InterPro"/>
</dbReference>
<gene>
    <name evidence="4" type="ORF">A2209_01485</name>
</gene>
<dbReference type="PANTHER" id="PTHR42994:SF2">
    <property type="entry name" value="PEPTIDASE"/>
    <property type="match status" value="1"/>
</dbReference>
<evidence type="ECO:0000313" key="4">
    <source>
        <dbReference type="EMBL" id="OGK66406.1"/>
    </source>
</evidence>
<dbReference type="SUPFAM" id="SSF55031">
    <property type="entry name" value="Bacterial exopeptidase dimerisation domain"/>
    <property type="match status" value="1"/>
</dbReference>
<accession>A0A1F7KEW5</accession>
<dbReference type="Pfam" id="PF07687">
    <property type="entry name" value="M20_dimer"/>
    <property type="match status" value="1"/>
</dbReference>
<dbReference type="InterPro" id="IPR011650">
    <property type="entry name" value="Peptidase_M20_dimer"/>
</dbReference>
<dbReference type="SUPFAM" id="SSF53187">
    <property type="entry name" value="Zn-dependent exopeptidases"/>
    <property type="match status" value="1"/>
</dbReference>